<dbReference type="Proteomes" id="UP001597403">
    <property type="component" value="Unassembled WGS sequence"/>
</dbReference>
<name>A0ABW4UYB5_9BACL</name>
<dbReference type="InterPro" id="IPR011990">
    <property type="entry name" value="TPR-like_helical_dom_sf"/>
</dbReference>
<proteinExistence type="predicted"/>
<reference evidence="2" key="1">
    <citation type="journal article" date="2019" name="Int. J. Syst. Evol. Microbiol.">
        <title>The Global Catalogue of Microorganisms (GCM) 10K type strain sequencing project: providing services to taxonomists for standard genome sequencing and annotation.</title>
        <authorList>
            <consortium name="The Broad Institute Genomics Platform"/>
            <consortium name="The Broad Institute Genome Sequencing Center for Infectious Disease"/>
            <person name="Wu L."/>
            <person name="Ma J."/>
        </authorList>
    </citation>
    <scope>NUCLEOTIDE SEQUENCE [LARGE SCALE GENOMIC DNA]</scope>
    <source>
        <strain evidence="2">CGMCC 1.15067</strain>
    </source>
</reference>
<evidence type="ECO:0000313" key="1">
    <source>
        <dbReference type="EMBL" id="MFD1991099.1"/>
    </source>
</evidence>
<dbReference type="Gene3D" id="1.25.40.10">
    <property type="entry name" value="Tetratricopeptide repeat domain"/>
    <property type="match status" value="1"/>
</dbReference>
<keyword evidence="2" id="KW-1185">Reference proteome</keyword>
<organism evidence="1 2">
    <name type="scientific">Paenibacillus nicotianae</name>
    <dbReference type="NCBI Taxonomy" id="1526551"/>
    <lineage>
        <taxon>Bacteria</taxon>
        <taxon>Bacillati</taxon>
        <taxon>Bacillota</taxon>
        <taxon>Bacilli</taxon>
        <taxon>Bacillales</taxon>
        <taxon>Paenibacillaceae</taxon>
        <taxon>Paenibacillus</taxon>
    </lineage>
</organism>
<protein>
    <recommendedName>
        <fullName evidence="3">Tetratricopeptide repeat-containing protein</fullName>
    </recommendedName>
</protein>
<dbReference type="SUPFAM" id="SSF48452">
    <property type="entry name" value="TPR-like"/>
    <property type="match status" value="1"/>
</dbReference>
<evidence type="ECO:0008006" key="3">
    <source>
        <dbReference type="Google" id="ProtNLM"/>
    </source>
</evidence>
<comment type="caution">
    <text evidence="1">The sequence shown here is derived from an EMBL/GenBank/DDBJ whole genome shotgun (WGS) entry which is preliminary data.</text>
</comment>
<dbReference type="RefSeq" id="WP_379283473.1">
    <property type="nucleotide sequence ID" value="NZ_JBHUGF010000010.1"/>
</dbReference>
<sequence length="151" mass="17786">MPNLEDSNRPLSDQIVHMVEQGNRLQENHQFDQALKKYAEAWELLPEPIAYWDLTEWIASCNTSIYMEQQDYKQALQWALIAVEAVKDNPRHTSAKVTLGIICYETDAKSEAYTWFEQVYDFGGSRAFQGFDHKYLQWYTQIRQNEITRKG</sequence>
<evidence type="ECO:0000313" key="2">
    <source>
        <dbReference type="Proteomes" id="UP001597403"/>
    </source>
</evidence>
<dbReference type="EMBL" id="JBHUGF010000010">
    <property type="protein sequence ID" value="MFD1991099.1"/>
    <property type="molecule type" value="Genomic_DNA"/>
</dbReference>
<gene>
    <name evidence="1" type="ORF">ACFSGI_14075</name>
</gene>
<accession>A0ABW4UYB5</accession>